<dbReference type="Gene3D" id="1.20.120.530">
    <property type="entry name" value="GntR ligand-binding domain-like"/>
    <property type="match status" value="1"/>
</dbReference>
<comment type="caution">
    <text evidence="5">The sequence shown here is derived from an EMBL/GenBank/DDBJ whole genome shotgun (WGS) entry which is preliminary data.</text>
</comment>
<dbReference type="PANTHER" id="PTHR43537">
    <property type="entry name" value="TRANSCRIPTIONAL REGULATOR, GNTR FAMILY"/>
    <property type="match status" value="1"/>
</dbReference>
<proteinExistence type="predicted"/>
<dbReference type="SMART" id="SM00895">
    <property type="entry name" value="FCD"/>
    <property type="match status" value="1"/>
</dbReference>
<keyword evidence="1" id="KW-0805">Transcription regulation</keyword>
<dbReference type="InterPro" id="IPR008920">
    <property type="entry name" value="TF_FadR/GntR_C"/>
</dbReference>
<accession>A0A073IWC1</accession>
<dbReference type="RefSeq" id="WP_234973789.1">
    <property type="nucleotide sequence ID" value="NZ_CP054600.1"/>
</dbReference>
<evidence type="ECO:0000313" key="5">
    <source>
        <dbReference type="EMBL" id="KEJ94638.1"/>
    </source>
</evidence>
<feature type="domain" description="HTH gntR-type" evidence="4">
    <location>
        <begin position="10"/>
        <end position="77"/>
    </location>
</feature>
<keyword evidence="2" id="KW-0238">DNA-binding</keyword>
<dbReference type="SUPFAM" id="SSF48008">
    <property type="entry name" value="GntR ligand-binding domain-like"/>
    <property type="match status" value="1"/>
</dbReference>
<sequence>MNMTPKPDTQPQYDRAFDALLQALRAGKLRSGTYFSMPSLVEELGFPIAAIREATKRAEQQSLLKILPKRGITVMDAGPEFTRHCMDMRATLDKEGARRLLARGPVQGLDPLRDSHQQMLDRAQQNMTPLLPPQAITVDLSLHDALAGGLENPLLVQCYAENRNRIAVIQNSRPLLQDRIVPAMQEHLSIIAALQAGDTNATIAAIDLHLAQTLRWWGL</sequence>
<evidence type="ECO:0000313" key="6">
    <source>
        <dbReference type="Proteomes" id="UP000027746"/>
    </source>
</evidence>
<dbReference type="SMART" id="SM00345">
    <property type="entry name" value="HTH_GNTR"/>
    <property type="match status" value="1"/>
</dbReference>
<dbReference type="GeneID" id="68871922"/>
<dbReference type="Gene3D" id="1.10.10.10">
    <property type="entry name" value="Winged helix-like DNA-binding domain superfamily/Winged helix DNA-binding domain"/>
    <property type="match status" value="1"/>
</dbReference>
<evidence type="ECO:0000259" key="4">
    <source>
        <dbReference type="PROSITE" id="PS50949"/>
    </source>
</evidence>
<protein>
    <recommendedName>
        <fullName evidence="4">HTH gntR-type domain-containing protein</fullName>
    </recommendedName>
</protein>
<evidence type="ECO:0000256" key="1">
    <source>
        <dbReference type="ARBA" id="ARBA00023015"/>
    </source>
</evidence>
<evidence type="ECO:0000256" key="3">
    <source>
        <dbReference type="ARBA" id="ARBA00023163"/>
    </source>
</evidence>
<name>A0A073IWC1_9RHOB</name>
<evidence type="ECO:0000256" key="2">
    <source>
        <dbReference type="ARBA" id="ARBA00023125"/>
    </source>
</evidence>
<dbReference type="SUPFAM" id="SSF46785">
    <property type="entry name" value="Winged helix' DNA-binding domain"/>
    <property type="match status" value="1"/>
</dbReference>
<dbReference type="PANTHER" id="PTHR43537:SF5">
    <property type="entry name" value="UXU OPERON TRANSCRIPTIONAL REGULATOR"/>
    <property type="match status" value="1"/>
</dbReference>
<dbReference type="EMBL" id="JAMD01000011">
    <property type="protein sequence ID" value="KEJ94638.1"/>
    <property type="molecule type" value="Genomic_DNA"/>
</dbReference>
<dbReference type="InterPro" id="IPR036388">
    <property type="entry name" value="WH-like_DNA-bd_sf"/>
</dbReference>
<reference evidence="5 6" key="1">
    <citation type="submission" date="2014-01" db="EMBL/GenBank/DDBJ databases">
        <title>Sulfitobacter sp. H3 (MCCC 1A00686) Genome Sequencing.</title>
        <authorList>
            <person name="Lai Q."/>
            <person name="Hong Z."/>
        </authorList>
    </citation>
    <scope>NUCLEOTIDE SEQUENCE [LARGE SCALE GENOMIC DNA]</scope>
    <source>
        <strain evidence="5 6">H3</strain>
    </source>
</reference>
<dbReference type="Pfam" id="PF00392">
    <property type="entry name" value="GntR"/>
    <property type="match status" value="1"/>
</dbReference>
<dbReference type="InterPro" id="IPR011711">
    <property type="entry name" value="GntR_C"/>
</dbReference>
<dbReference type="Proteomes" id="UP000027746">
    <property type="component" value="Unassembled WGS sequence"/>
</dbReference>
<keyword evidence="6" id="KW-1185">Reference proteome</keyword>
<keyword evidence="3" id="KW-0804">Transcription</keyword>
<dbReference type="Pfam" id="PF07729">
    <property type="entry name" value="FCD"/>
    <property type="match status" value="1"/>
</dbReference>
<dbReference type="GO" id="GO:0003700">
    <property type="term" value="F:DNA-binding transcription factor activity"/>
    <property type="evidence" value="ECO:0007669"/>
    <property type="project" value="InterPro"/>
</dbReference>
<dbReference type="GO" id="GO:0003677">
    <property type="term" value="F:DNA binding"/>
    <property type="evidence" value="ECO:0007669"/>
    <property type="project" value="UniProtKB-KW"/>
</dbReference>
<gene>
    <name evidence="5" type="ORF">SUH3_05365</name>
</gene>
<dbReference type="AlphaFoldDB" id="A0A073IWC1"/>
<organism evidence="5 6">
    <name type="scientific">Pseudosulfitobacter pseudonitzschiae</name>
    <dbReference type="NCBI Taxonomy" id="1402135"/>
    <lineage>
        <taxon>Bacteria</taxon>
        <taxon>Pseudomonadati</taxon>
        <taxon>Pseudomonadota</taxon>
        <taxon>Alphaproteobacteria</taxon>
        <taxon>Rhodobacterales</taxon>
        <taxon>Roseobacteraceae</taxon>
        <taxon>Pseudosulfitobacter</taxon>
    </lineage>
</organism>
<dbReference type="InterPro" id="IPR036390">
    <property type="entry name" value="WH_DNA-bd_sf"/>
</dbReference>
<dbReference type="InterPro" id="IPR000524">
    <property type="entry name" value="Tscrpt_reg_HTH_GntR"/>
</dbReference>
<dbReference type="PROSITE" id="PS50949">
    <property type="entry name" value="HTH_GNTR"/>
    <property type="match status" value="1"/>
</dbReference>